<keyword evidence="5" id="KW-0411">Iron-sulfur</keyword>
<dbReference type="InterPro" id="IPR052571">
    <property type="entry name" value="Mt_RNA_Methyltransferase"/>
</dbReference>
<dbReference type="EMBL" id="FMWP01000127">
    <property type="protein sequence ID" value="SDA03171.1"/>
    <property type="molecule type" value="Genomic_DNA"/>
</dbReference>
<keyword evidence="10" id="KW-1185">Reference proteome</keyword>
<evidence type="ECO:0000256" key="3">
    <source>
        <dbReference type="ARBA" id="ARBA00022946"/>
    </source>
</evidence>
<sequence>MNAVKSRLTQRCTYTTLRHASSSAIDRLHLDINAGAYRDESNAPKAAHQQTITRSKAATIGQATRWDVDLPIELVRAVDQLVDQYEGEKSSIRTSALELYERLRSTSSLLPNHVTTPSPSYTPLNSLAYLSGLMPSVYAATVHVLEMTRQRIGWLKGGEGEWVPNRVVEFGSGTGSGAWAARRVWKDSEVEVEYVGLDKDRSMVELGSRIIGALPKRMVDLDLQSDETEVTDGGEDPSPTTMTTTMSAKMHQLAIPASVSSFARLGIPLNPKSQSSKSWNQTLVLSSFSLGDLSTREKRKEFVRSMWETGAKVIVIVERGTPRGSRIVKDAREQLLMYGARDAEKIVSEEGSEKDMDSGCFVLAPCAHDGACPLHHSINMFCHFAQRGQSRDQFSWTPLVGGNSSPRVSFFSVRSPAFHRATKHSNQGHEIARFSYVVIKRGTRPSTPPPAPLFTKDLLSTSLVADSSPPAPTTPSTSTRWTWPRIISPPSKRSGHIILDVCSPPSAQDRSSSASSSSSGQIERHIIPKSQGRQAYYDARKSSWGDSFPHPPKNGAVPIQIHSDGLKLGKTKKEPRTEKQGWKEKGRKGWKRKEREAQEMQDFGEVLGGDEADGTGVREFQLNLGEDEKLYQV</sequence>
<comment type="subcellular location">
    <subcellularLocation>
        <location evidence="1">Mitochondrion</location>
    </subcellularLocation>
</comment>
<evidence type="ECO:0000313" key="9">
    <source>
        <dbReference type="EMBL" id="SDA03171.1"/>
    </source>
</evidence>
<feature type="region of interest" description="Disordered" evidence="8">
    <location>
        <begin position="464"/>
        <end position="593"/>
    </location>
</feature>
<organism evidence="9 10">
    <name type="scientific">Microbotryum saponariae</name>
    <dbReference type="NCBI Taxonomy" id="289078"/>
    <lineage>
        <taxon>Eukaryota</taxon>
        <taxon>Fungi</taxon>
        <taxon>Dikarya</taxon>
        <taxon>Basidiomycota</taxon>
        <taxon>Pucciniomycotina</taxon>
        <taxon>Microbotryomycetes</taxon>
        <taxon>Microbotryales</taxon>
        <taxon>Microbotryaceae</taxon>
        <taxon>Microbotryum</taxon>
    </lineage>
</organism>
<dbReference type="InterPro" id="IPR015324">
    <property type="entry name" value="Ribosomal_Rsm22-like"/>
</dbReference>
<dbReference type="STRING" id="289078.A0A2X0L8M1"/>
<dbReference type="GO" id="GO:0003735">
    <property type="term" value="F:structural constituent of ribosome"/>
    <property type="evidence" value="ECO:0007669"/>
    <property type="project" value="TreeGrafter"/>
</dbReference>
<proteinExistence type="predicted"/>
<protein>
    <submittedName>
        <fullName evidence="9">BZ3500_MvSof-1268-A1-R1_Chr7-1g09291 protein</fullName>
    </submittedName>
</protein>
<dbReference type="GO" id="GO:0051536">
    <property type="term" value="F:iron-sulfur cluster binding"/>
    <property type="evidence" value="ECO:0007669"/>
    <property type="project" value="UniProtKB-KW"/>
</dbReference>
<dbReference type="GO" id="GO:0008168">
    <property type="term" value="F:methyltransferase activity"/>
    <property type="evidence" value="ECO:0007669"/>
    <property type="project" value="InterPro"/>
</dbReference>
<dbReference type="PANTHER" id="PTHR13184:SF5">
    <property type="entry name" value="METHYLTRANSFERASE-LIKE PROTEIN 17, MITOCHONDRIAL"/>
    <property type="match status" value="1"/>
</dbReference>
<comment type="function">
    <text evidence="7">Mitochondrial ribosome (mitoribosome) assembly factor. Binds at the interface of the head and body domains of the mitochondrial small ribosomal subunit (mt-SSU), occluding the mRNA channel and preventing compaction of the head domain towards the body. Probable inactive methyltransferase: retains the characteristic folding and ability to bind S-adenosyl-L-methionine, but it probably lost its methyltransferase activity.</text>
</comment>
<reference evidence="10" key="1">
    <citation type="submission" date="2016-10" db="EMBL/GenBank/DDBJ databases">
        <authorList>
            <person name="Jeantristanb JTB J.-T."/>
            <person name="Ricardo R."/>
        </authorList>
    </citation>
    <scope>NUCLEOTIDE SEQUENCE [LARGE SCALE GENOMIC DNA]</scope>
</reference>
<feature type="compositionally biased region" description="Basic and acidic residues" evidence="8">
    <location>
        <begin position="564"/>
        <end position="584"/>
    </location>
</feature>
<dbReference type="GO" id="GO:0005763">
    <property type="term" value="C:mitochondrial small ribosomal subunit"/>
    <property type="evidence" value="ECO:0007669"/>
    <property type="project" value="TreeGrafter"/>
</dbReference>
<keyword evidence="3" id="KW-0809">Transit peptide</keyword>
<accession>A0A2X0L8M1</accession>
<dbReference type="GO" id="GO:0046872">
    <property type="term" value="F:metal ion binding"/>
    <property type="evidence" value="ECO:0007669"/>
    <property type="project" value="UniProtKB-KW"/>
</dbReference>
<evidence type="ECO:0000256" key="2">
    <source>
        <dbReference type="ARBA" id="ARBA00022723"/>
    </source>
</evidence>
<dbReference type="OrthoDB" id="421327at2759"/>
<dbReference type="PANTHER" id="PTHR13184">
    <property type="entry name" value="37S RIBOSOMAL PROTEIN S22"/>
    <property type="match status" value="1"/>
</dbReference>
<evidence type="ECO:0000256" key="7">
    <source>
        <dbReference type="ARBA" id="ARBA00045681"/>
    </source>
</evidence>
<evidence type="ECO:0000256" key="5">
    <source>
        <dbReference type="ARBA" id="ARBA00023014"/>
    </source>
</evidence>
<keyword evidence="2" id="KW-0479">Metal-binding</keyword>
<evidence type="ECO:0000256" key="1">
    <source>
        <dbReference type="ARBA" id="ARBA00004173"/>
    </source>
</evidence>
<name>A0A2X0L8M1_9BASI</name>
<keyword evidence="6" id="KW-0496">Mitochondrion</keyword>
<keyword evidence="4" id="KW-0408">Iron</keyword>
<dbReference type="GO" id="GO:0006412">
    <property type="term" value="P:translation"/>
    <property type="evidence" value="ECO:0007669"/>
    <property type="project" value="InterPro"/>
</dbReference>
<evidence type="ECO:0000313" key="10">
    <source>
        <dbReference type="Proteomes" id="UP000249723"/>
    </source>
</evidence>
<dbReference type="Pfam" id="PF09243">
    <property type="entry name" value="Rsm22"/>
    <property type="match status" value="2"/>
</dbReference>
<gene>
    <name evidence="9" type="ORF">BZ3500_MVSOF-1268-A1-R1_CHR7-1G09291</name>
</gene>
<evidence type="ECO:0000256" key="6">
    <source>
        <dbReference type="ARBA" id="ARBA00023128"/>
    </source>
</evidence>
<evidence type="ECO:0000256" key="8">
    <source>
        <dbReference type="SAM" id="MobiDB-lite"/>
    </source>
</evidence>
<dbReference type="AlphaFoldDB" id="A0A2X0L8M1"/>
<dbReference type="Proteomes" id="UP000249723">
    <property type="component" value="Unassembled WGS sequence"/>
</dbReference>
<feature type="compositionally biased region" description="Low complexity" evidence="8">
    <location>
        <begin position="503"/>
        <end position="519"/>
    </location>
</feature>
<evidence type="ECO:0000256" key="4">
    <source>
        <dbReference type="ARBA" id="ARBA00023004"/>
    </source>
</evidence>